<proteinExistence type="inferred from homology"/>
<evidence type="ECO:0000256" key="15">
    <source>
        <dbReference type="ARBA" id="ARBA00025892"/>
    </source>
</evidence>
<comment type="function">
    <text evidence="14">Component of LSm protein complexes, which are involved in RNA processing and may function in a chaperone-like manner, facilitating the efficient association of RNA processing factors with their substrates. Component of the cytoplasmic LSM1-LSM7 complex, which is thought to be involved in mRNA degradation by activating the decapping step in the 5'-to-3' mRNA decay pathway. Component of the nuclear LSM2-LSM8 complex, which is involved in splicing of nuclear mRNAs. LSM2-LSM8 associates with multiple snRNP complexes containing the U6 snRNA (U4/U6 di-snRNP, spliceosomal U4/U6.U5 tri-snRNP, and free U6 snRNP). It binds directly to the 3'-terminal U-tract of U6 snRNA and plays a role in the biogenesis and stability of the U6 snRNP and U4/U6 snRNP complexes. LSM2-LSM8 probably also is involved degradation of nuclear pre-mRNA by targeting them for decapping, and in processing of pre-tRNAs, pre-rRNAs and U3 snoRNA.</text>
</comment>
<evidence type="ECO:0000256" key="6">
    <source>
        <dbReference type="ARBA" id="ARBA00022552"/>
    </source>
</evidence>
<keyword evidence="5" id="KW-0963">Cytoplasm</keyword>
<evidence type="ECO:0000313" key="19">
    <source>
        <dbReference type="EMBL" id="WFD45365.1"/>
    </source>
</evidence>
<evidence type="ECO:0000256" key="5">
    <source>
        <dbReference type="ARBA" id="ARBA00022490"/>
    </source>
</evidence>
<dbReference type="Pfam" id="PF01423">
    <property type="entry name" value="LSM"/>
    <property type="match status" value="1"/>
</dbReference>
<dbReference type="AlphaFoldDB" id="A0AAF0FDI0"/>
<keyword evidence="13 16" id="KW-0687">Ribonucleoprotein</keyword>
<dbReference type="InterPro" id="IPR010920">
    <property type="entry name" value="LSM_dom_sf"/>
</dbReference>
<gene>
    <name evidence="19" type="primary">LSM6</name>
    <name evidence="19" type="ORF">MPSI1_004047</name>
</gene>
<dbReference type="GO" id="GO:0000398">
    <property type="term" value="P:mRNA splicing, via spliceosome"/>
    <property type="evidence" value="ECO:0007669"/>
    <property type="project" value="InterPro"/>
</dbReference>
<evidence type="ECO:0000259" key="18">
    <source>
        <dbReference type="PROSITE" id="PS52002"/>
    </source>
</evidence>
<evidence type="ECO:0000256" key="2">
    <source>
        <dbReference type="ARBA" id="ARBA00004496"/>
    </source>
</evidence>
<comment type="subcellular location">
    <subcellularLocation>
        <location evidence="2">Cytoplasm</location>
    </subcellularLocation>
    <subcellularLocation>
        <location evidence="1 16">Nucleus</location>
    </subcellularLocation>
</comment>
<feature type="domain" description="Sm" evidence="18">
    <location>
        <begin position="28"/>
        <end position="100"/>
    </location>
</feature>
<evidence type="ECO:0000256" key="13">
    <source>
        <dbReference type="ARBA" id="ARBA00023274"/>
    </source>
</evidence>
<keyword evidence="6" id="KW-0698">rRNA processing</keyword>
<dbReference type="GO" id="GO:0008033">
    <property type="term" value="P:tRNA processing"/>
    <property type="evidence" value="ECO:0007669"/>
    <property type="project" value="UniProtKB-KW"/>
</dbReference>
<evidence type="ECO:0000256" key="1">
    <source>
        <dbReference type="ARBA" id="ARBA00004123"/>
    </source>
</evidence>
<dbReference type="SUPFAM" id="SSF50182">
    <property type="entry name" value="Sm-like ribonucleoproteins"/>
    <property type="match status" value="1"/>
</dbReference>
<dbReference type="PROSITE" id="PS52002">
    <property type="entry name" value="SM"/>
    <property type="match status" value="1"/>
</dbReference>
<keyword evidence="11 16" id="KW-0508">mRNA splicing</keyword>
<keyword evidence="12 16" id="KW-0539">Nucleus</keyword>
<evidence type="ECO:0000256" key="12">
    <source>
        <dbReference type="ARBA" id="ARBA00023242"/>
    </source>
</evidence>
<evidence type="ECO:0000256" key="10">
    <source>
        <dbReference type="ARBA" id="ARBA00022884"/>
    </source>
</evidence>
<dbReference type="CDD" id="cd01726">
    <property type="entry name" value="LSm6"/>
    <property type="match status" value="1"/>
</dbReference>
<dbReference type="EMBL" id="CP118382">
    <property type="protein sequence ID" value="WFD45365.1"/>
    <property type="molecule type" value="Genomic_DNA"/>
</dbReference>
<evidence type="ECO:0000256" key="7">
    <source>
        <dbReference type="ARBA" id="ARBA00022664"/>
    </source>
</evidence>
<evidence type="ECO:0000256" key="8">
    <source>
        <dbReference type="ARBA" id="ARBA00022694"/>
    </source>
</evidence>
<evidence type="ECO:0000256" key="16">
    <source>
        <dbReference type="PIRNR" id="PIRNR006609"/>
    </source>
</evidence>
<evidence type="ECO:0000256" key="9">
    <source>
        <dbReference type="ARBA" id="ARBA00022728"/>
    </source>
</evidence>
<dbReference type="GO" id="GO:0003723">
    <property type="term" value="F:RNA binding"/>
    <property type="evidence" value="ECO:0007669"/>
    <property type="project" value="UniProtKB-UniRule"/>
</dbReference>
<reference evidence="19" key="1">
    <citation type="submission" date="2023-02" db="EMBL/GenBank/DDBJ databases">
        <title>Mating type loci evolution in Malassezia.</title>
        <authorList>
            <person name="Coelho M.A."/>
        </authorList>
    </citation>
    <scope>NUCLEOTIDE SEQUENCE</scope>
    <source>
        <strain evidence="19">CBS 14136</strain>
    </source>
</reference>
<evidence type="ECO:0000256" key="4">
    <source>
        <dbReference type="ARBA" id="ARBA00014768"/>
    </source>
</evidence>
<dbReference type="GO" id="GO:0046540">
    <property type="term" value="C:U4/U6 x U5 tri-snRNP complex"/>
    <property type="evidence" value="ECO:0007669"/>
    <property type="project" value="TreeGrafter"/>
</dbReference>
<dbReference type="InterPro" id="IPR001163">
    <property type="entry name" value="Sm_dom_euk/arc"/>
</dbReference>
<keyword evidence="8" id="KW-0819">tRNA processing</keyword>
<keyword evidence="9 16" id="KW-0747">Spliceosome</keyword>
<dbReference type="PANTHER" id="PTHR11021:SF1">
    <property type="entry name" value="U6 SNRNA-ASSOCIATED SM-LIKE PROTEIN LSM6"/>
    <property type="match status" value="1"/>
</dbReference>
<accession>A0AAF0FDI0</accession>
<evidence type="ECO:0000256" key="14">
    <source>
        <dbReference type="ARBA" id="ARBA00025365"/>
    </source>
</evidence>
<dbReference type="GO" id="GO:0005730">
    <property type="term" value="C:nucleolus"/>
    <property type="evidence" value="ECO:0007669"/>
    <property type="project" value="TreeGrafter"/>
</dbReference>
<keyword evidence="7 16" id="KW-0507">mRNA processing</keyword>
<dbReference type="PANTHER" id="PTHR11021">
    <property type="entry name" value="SMALL NUCLEAR RIBONUCLEOPROTEIN F SNRNP-F"/>
    <property type="match status" value="1"/>
</dbReference>
<feature type="compositionally biased region" description="Polar residues" evidence="17">
    <location>
        <begin position="1"/>
        <end position="15"/>
    </location>
</feature>
<dbReference type="GO" id="GO:0005732">
    <property type="term" value="C:sno(s)RNA-containing ribonucleoprotein complex"/>
    <property type="evidence" value="ECO:0007669"/>
    <property type="project" value="TreeGrafter"/>
</dbReference>
<dbReference type="Gene3D" id="2.30.30.100">
    <property type="match status" value="1"/>
</dbReference>
<dbReference type="GO" id="GO:0005681">
    <property type="term" value="C:spliceosomal complex"/>
    <property type="evidence" value="ECO:0007669"/>
    <property type="project" value="UniProtKB-KW"/>
</dbReference>
<dbReference type="Proteomes" id="UP001214628">
    <property type="component" value="Chromosome 8"/>
</dbReference>
<dbReference type="GO" id="GO:0005688">
    <property type="term" value="C:U6 snRNP"/>
    <property type="evidence" value="ECO:0007669"/>
    <property type="project" value="TreeGrafter"/>
</dbReference>
<name>A0AAF0FDI0_9BASI</name>
<sequence>MSDESQASPVNQDSSSLEENEPSVKAGSPNDFLKGVTGKRVAVRLNSGIDYLGTLSCLDGYMNIAMEDTTEHVDGNFKSNLGDAFIRGNNVLYITALEEIDASA</sequence>
<evidence type="ECO:0000313" key="20">
    <source>
        <dbReference type="Proteomes" id="UP001214628"/>
    </source>
</evidence>
<comment type="similarity">
    <text evidence="3 16">Belongs to the snRNP Sm proteins family. SmF/LSm6 subfamily.</text>
</comment>
<keyword evidence="10 16" id="KW-0694">RNA-binding</keyword>
<evidence type="ECO:0000256" key="11">
    <source>
        <dbReference type="ARBA" id="ARBA00023187"/>
    </source>
</evidence>
<dbReference type="InterPro" id="IPR047575">
    <property type="entry name" value="Sm"/>
</dbReference>
<dbReference type="FunFam" id="2.30.30.100:FF:000044">
    <property type="entry name" value="Probable U6 snRNA-associated Sm-like protein LSm6"/>
    <property type="match status" value="1"/>
</dbReference>
<dbReference type="SMART" id="SM00651">
    <property type="entry name" value="Sm"/>
    <property type="match status" value="1"/>
</dbReference>
<evidence type="ECO:0000256" key="3">
    <source>
        <dbReference type="ARBA" id="ARBA00007927"/>
    </source>
</evidence>
<protein>
    <recommendedName>
        <fullName evidence="4">U6 snRNA-associated Sm-like protein LSm6</fullName>
    </recommendedName>
</protein>
<keyword evidence="20" id="KW-1185">Reference proteome</keyword>
<dbReference type="InterPro" id="IPR016487">
    <property type="entry name" value="Lsm6/sSmF"/>
</dbReference>
<evidence type="ECO:0000256" key="17">
    <source>
        <dbReference type="SAM" id="MobiDB-lite"/>
    </source>
</evidence>
<dbReference type="GO" id="GO:0030490">
    <property type="term" value="P:maturation of SSU-rRNA"/>
    <property type="evidence" value="ECO:0007669"/>
    <property type="project" value="TreeGrafter"/>
</dbReference>
<dbReference type="GO" id="GO:0000932">
    <property type="term" value="C:P-body"/>
    <property type="evidence" value="ECO:0007669"/>
    <property type="project" value="TreeGrafter"/>
</dbReference>
<comment type="subunit">
    <text evidence="15">Component of the heptameric LSM1-LSM7 complex, which consists of LSM1, LSM2, LSM3, LSM4, LSM5, LSM6 and LSM7. Component of the heptameric LSM2-LSM8 complex, which consists of LSM2, LSM3, LSM4, LSM5, LSM6, LSM7 and LSM8. The LSm subunits form a seven-membered ring structure with a doughnut shape.</text>
</comment>
<organism evidence="19 20">
    <name type="scientific">Malassezia psittaci</name>
    <dbReference type="NCBI Taxonomy" id="1821823"/>
    <lineage>
        <taxon>Eukaryota</taxon>
        <taxon>Fungi</taxon>
        <taxon>Dikarya</taxon>
        <taxon>Basidiomycota</taxon>
        <taxon>Ustilaginomycotina</taxon>
        <taxon>Malasseziomycetes</taxon>
        <taxon>Malasseziales</taxon>
        <taxon>Malasseziaceae</taxon>
        <taxon>Malassezia</taxon>
    </lineage>
</organism>
<feature type="region of interest" description="Disordered" evidence="17">
    <location>
        <begin position="1"/>
        <end position="34"/>
    </location>
</feature>